<protein>
    <submittedName>
        <fullName evidence="2">Glycoside hydrolase domain-containing protein</fullName>
    </submittedName>
</protein>
<sequence length="1005" mass="108355">MGEKDHPELECGIGSWDHDVYGNHRILVRVDVTRAPAVHAELPWRRRDPEPTEVDVVVLAPSGRRVRNTVRVDVTAERGLIAFEPVEGAGDYAVHYLPYAHTGRPYYPQAAYRRPAPTADPAWVHRCGLDRPALSGESPTGEPAGLAALPRAEAFRYEAASAADSFAPLGFTATQEERGALLAAHEGEPFLLFAEDRAHPLDPTGHLPARWARARPFAAFTARAARGECYALQTGVLAVHDLTGVRAEVRELPFPARCLNTEGTDARGRSFTSRVDVAAGRTQALWCLVDIPADAPPGVYEGRIAVRAEGLPERVLPLRLTVGEERVEDRGAGDLHRLARLGWLDSALAQDDETVAPFTPVKADGLRLGILGRSVELGDDGLPRGLTSTFTPAVTSTEGPARELLAGPVTLDVGRSQESRTPLAFDQPGPGRVRWSTEATYATDATDAAGSGLRVRTEGELEADGFLVVRATVTAGGDTELDDVRLDVPVREEIARYAMGLGIKGGACPAAYDWTWDTATRNQDALWLGDPAAGLQLSLRDEHYARPLNTNYYREKPLVTPRSWAGDTGLGGVRLRTADGVRTVTAHSGPVRLAAGESRCFELRLLLTPFKPIEPGRQLAERYFHAYADPREVADYGANVINLHHATPPNPYINDPLLAADALRAYTDAAHRLGIRVKVYDTVRELTRRTPELPVLAALGDEVLAPGPGGGHAWLREHLGEGYVPGWVAPDVEDVAVVTSGDSRWHNAYVCGIDRLRRRVGIDGLYLDDVAFDRTTMKRVRKALARHGSSAPLIDLHSCNQFRVADGFASSANLYAELLPYTDRVWLGELFDYDGDVRGGGTGGGPGDGADPAYWLIEISGVAFGVMGEMLQGGGNPWRGLVFGMTARAPMTDVRPLWRAFDQLRLPDAEFTGWWAGDEVPVRTGRADVPASAWRGPGGTVTALASWAPGPVEVVLDAGGGRPVAAYAPAIEGFQAERSFAAGEPVPVAPGRGWLLALQEADMAP</sequence>
<reference evidence="3" key="1">
    <citation type="journal article" date="2019" name="Int. J. Syst. Evol. Microbiol.">
        <title>The Global Catalogue of Microorganisms (GCM) 10K type strain sequencing project: providing services to taxonomists for standard genome sequencing and annotation.</title>
        <authorList>
            <consortium name="The Broad Institute Genomics Platform"/>
            <consortium name="The Broad Institute Genome Sequencing Center for Infectious Disease"/>
            <person name="Wu L."/>
            <person name="Ma J."/>
        </authorList>
    </citation>
    <scope>NUCLEOTIDE SEQUENCE [LARGE SCALE GENOMIC DNA]</scope>
    <source>
        <strain evidence="3">SYNS20</strain>
    </source>
</reference>
<gene>
    <name evidence="2" type="ORF">ACFQVC_36265</name>
</gene>
<comment type="caution">
    <text evidence="2">The sequence shown here is derived from an EMBL/GenBank/DDBJ whole genome shotgun (WGS) entry which is preliminary data.</text>
</comment>
<dbReference type="RefSeq" id="WP_381838774.1">
    <property type="nucleotide sequence ID" value="NZ_JBHTCF010000023.1"/>
</dbReference>
<accession>A0ABW2JU05</accession>
<proteinExistence type="predicted"/>
<name>A0ABW2JU05_9ACTN</name>
<feature type="domain" description="Glycoside hydrolase 123-like N-terminal" evidence="1">
    <location>
        <begin position="15"/>
        <end position="998"/>
    </location>
</feature>
<dbReference type="EMBL" id="JBHTCF010000023">
    <property type="protein sequence ID" value="MFC7309656.1"/>
    <property type="molecule type" value="Genomic_DNA"/>
</dbReference>
<organism evidence="2 3">
    <name type="scientific">Streptomyces monticola</name>
    <dbReference type="NCBI Taxonomy" id="2666263"/>
    <lineage>
        <taxon>Bacteria</taxon>
        <taxon>Bacillati</taxon>
        <taxon>Actinomycetota</taxon>
        <taxon>Actinomycetes</taxon>
        <taxon>Kitasatosporales</taxon>
        <taxon>Streptomycetaceae</taxon>
        <taxon>Streptomyces</taxon>
    </lineage>
</organism>
<dbReference type="InterPro" id="IPR045711">
    <property type="entry name" value="GH123-like_N"/>
</dbReference>
<dbReference type="Pfam" id="PF19543">
    <property type="entry name" value="GH123_N"/>
    <property type="match status" value="1"/>
</dbReference>
<evidence type="ECO:0000259" key="1">
    <source>
        <dbReference type="Pfam" id="PF19543"/>
    </source>
</evidence>
<evidence type="ECO:0000313" key="2">
    <source>
        <dbReference type="EMBL" id="MFC7309656.1"/>
    </source>
</evidence>
<keyword evidence="2" id="KW-0378">Hydrolase</keyword>
<dbReference type="Proteomes" id="UP001596523">
    <property type="component" value="Unassembled WGS sequence"/>
</dbReference>
<dbReference type="GO" id="GO:0016787">
    <property type="term" value="F:hydrolase activity"/>
    <property type="evidence" value="ECO:0007669"/>
    <property type="project" value="UniProtKB-KW"/>
</dbReference>
<keyword evidence="3" id="KW-1185">Reference proteome</keyword>
<evidence type="ECO:0000313" key="3">
    <source>
        <dbReference type="Proteomes" id="UP001596523"/>
    </source>
</evidence>